<dbReference type="EMBL" id="JBBNAF010000003">
    <property type="protein sequence ID" value="KAK9159483.1"/>
    <property type="molecule type" value="Genomic_DNA"/>
</dbReference>
<evidence type="ECO:0000313" key="4">
    <source>
        <dbReference type="Proteomes" id="UP001420932"/>
    </source>
</evidence>
<organism evidence="3 4">
    <name type="scientific">Stephania yunnanensis</name>
    <dbReference type="NCBI Taxonomy" id="152371"/>
    <lineage>
        <taxon>Eukaryota</taxon>
        <taxon>Viridiplantae</taxon>
        <taxon>Streptophyta</taxon>
        <taxon>Embryophyta</taxon>
        <taxon>Tracheophyta</taxon>
        <taxon>Spermatophyta</taxon>
        <taxon>Magnoliopsida</taxon>
        <taxon>Ranunculales</taxon>
        <taxon>Menispermaceae</taxon>
        <taxon>Menispermoideae</taxon>
        <taxon>Cissampelideae</taxon>
        <taxon>Stephania</taxon>
    </lineage>
</organism>
<feature type="transmembrane region" description="Helical" evidence="2">
    <location>
        <begin position="1000"/>
        <end position="1023"/>
    </location>
</feature>
<feature type="transmembrane region" description="Helical" evidence="2">
    <location>
        <begin position="175"/>
        <end position="194"/>
    </location>
</feature>
<evidence type="ECO:0000256" key="1">
    <source>
        <dbReference type="SAM" id="MobiDB-lite"/>
    </source>
</evidence>
<keyword evidence="2" id="KW-1133">Transmembrane helix</keyword>
<feature type="transmembrane region" description="Helical" evidence="2">
    <location>
        <begin position="1137"/>
        <end position="1161"/>
    </location>
</feature>
<feature type="region of interest" description="Disordered" evidence="1">
    <location>
        <begin position="1551"/>
        <end position="1578"/>
    </location>
</feature>
<feature type="transmembrane region" description="Helical" evidence="2">
    <location>
        <begin position="19"/>
        <end position="39"/>
    </location>
</feature>
<dbReference type="Proteomes" id="UP001420932">
    <property type="component" value="Unassembled WGS sequence"/>
</dbReference>
<name>A0AAP0KWY3_9MAGN</name>
<feature type="transmembrane region" description="Helical" evidence="2">
    <location>
        <begin position="1095"/>
        <end position="1117"/>
    </location>
</feature>
<evidence type="ECO:0000256" key="2">
    <source>
        <dbReference type="SAM" id="Phobius"/>
    </source>
</evidence>
<keyword evidence="4" id="KW-1185">Reference proteome</keyword>
<feature type="transmembrane region" description="Helical" evidence="2">
    <location>
        <begin position="974"/>
        <end position="993"/>
    </location>
</feature>
<gene>
    <name evidence="3" type="ORF">Syun_005824</name>
</gene>
<feature type="transmembrane region" description="Helical" evidence="2">
    <location>
        <begin position="555"/>
        <end position="578"/>
    </location>
</feature>
<keyword evidence="2" id="KW-0472">Membrane</keyword>
<dbReference type="PANTHER" id="PTHR35307:SF6">
    <property type="entry name" value="TRANSMEMBRANE PROTEIN"/>
    <property type="match status" value="1"/>
</dbReference>
<evidence type="ECO:0000313" key="3">
    <source>
        <dbReference type="EMBL" id="KAK9159483.1"/>
    </source>
</evidence>
<comment type="caution">
    <text evidence="3">The sequence shown here is derived from an EMBL/GenBank/DDBJ whole genome shotgun (WGS) entry which is preliminary data.</text>
</comment>
<feature type="transmembrane region" description="Helical" evidence="2">
    <location>
        <begin position="92"/>
        <end position="121"/>
    </location>
</feature>
<feature type="transmembrane region" description="Helical" evidence="2">
    <location>
        <begin position="354"/>
        <end position="382"/>
    </location>
</feature>
<feature type="compositionally biased region" description="Polar residues" evidence="1">
    <location>
        <begin position="1561"/>
        <end position="1571"/>
    </location>
</feature>
<dbReference type="PANTHER" id="PTHR35307">
    <property type="entry name" value="PROTEIN, PUTATIVE-RELATED"/>
    <property type="match status" value="1"/>
</dbReference>
<feature type="transmembrane region" description="Helical" evidence="2">
    <location>
        <begin position="1029"/>
        <end position="1050"/>
    </location>
</feature>
<keyword evidence="2" id="KW-0812">Transmembrane</keyword>
<feature type="transmembrane region" description="Helical" evidence="2">
    <location>
        <begin position="427"/>
        <end position="455"/>
    </location>
</feature>
<sequence>MARLSCSTGDGSSSPVPLIGLYIAGATATCFLLMLCDVISSVRSKTGYIPCKWFSLSSATITLLAIASKLPVDLTTYMPRASDQLSKLTGTTMISTGVIFLFIAEHIIILCCMMMLLTVLWPYTIVLNKGKTLINETMRNVFQNGKASSLQHQAKRWYMSSCISNPQYFLRGGDYGLTVAWMICFLCLTILSQASLRWLVHKFEICEEPIMQALKEAFEIVYYVDEKNVHLSKNDSSAAHLDSSVNEALSSITNEMKAFPDGLAKREMEIVRDFVHGQKYASIEELHKDLEQLFVDIYIPCKWFSLNSTTLTLLAIASKLPVDLTTYMPSAVLSQAALRLLIHKFEICDGTSDYGWSISIILITQTSTIVVISISTAFRWIVIVSDPPFHWNSAATEFDFDMHFEVEIFSFLSLVYNRELRKSSILFSLYLLLKGVVVIMTLLILYVLAAPVFVIRLICIKIIRIFHAYCPASSTSSSTVVVLEKWKTELREVFHPTKRFPKWIMRSRVEDMNKWINLSNRSPPNYLVQLLSRPHAHPPQTLSNKLQQIGAAKGYYKLSCLSVVILAKIVALSIPFHLAKTLMQAVDEAFEIAYYIDKKINVGNFQDGMKRRFAKVLLAHKNVHLSKNDSSTRTNMSVDEALSSIENECKAFPNGLAKQEMEIMRHFIDSQDYASIGELYEHLEQLFVDMLTGYLPCKLFSINSLTLTLLATASKLPVDLTTYMPGARDQLSKLSSTAMRMTWICVEDLKKWMDASNRSPPAHLVQLLSEPHFHHPQTLVDMVQQIGIRSYSEGYRLSCLSVVILTRIASLSISSTLSKTLMQVLDEAEEIIYCIDKKINVGKSEDHRKRQFAKVLWAYKGVHLSKIDSNHSNWSVSEAISSIKNECLLFPKGLAAREMDIITSFILIREREYTSIEELYNHLKQLFIDIRTRYLPCKLFSINSVTLTLLATASKLPVDLTTYMPGARDQLSKLSSTAMVCVCIGFLVPSIGINREAESITNLIALSLLVTTIVVNVCIQMYTGVIFTFFPGHIIILCCMMLLLSVLWFFTSEINRGKTVIADTNRNLFRKGQAKSFLHQVKLWYMSSCISNPQYLLCGHTGLMAAMISIVCLTVLSHAAFQTLPHKSKYCTNASDYGWSISFIVVTQIITVVVGSLGIIFRSISMVSSHTQGYLTNTSSHIVEIEMFALKFLAKKSQLLRAVSIIMMSRFVVKIAVTIINLLGLMILGLIPVLAGLILLVTTLLLLSLCCPKCLITNPDISQITLPWKEELKDHVSRVIDTFPERIMWICVEDMKKWMNVSNKSPPTHLAQLLSEPRFYRPQTLVDMVQQIGITSFSEGYRLSCLSVVNLARISTLSIPSTLSKTLMQVLDEAYEIIYYIDKKINVGNSEDHRKRQFAKVLWAYKGVHLSKIDPNRSNWSVAEAISSIKNEWLLFPKGLAAREMDIITAFILIREREYASIEELYHHLEQLFIDMLLFFLSQLPIAILKEVNESPIEVHEEKARFALKLLSKLKLLEDKVQWSFPQGYHVTRLMDPEEENDNQTRQAEIPNFTPVDQDPGASTIQTSNIHTPDVEMG</sequence>
<reference evidence="3 4" key="1">
    <citation type="submission" date="2024-01" db="EMBL/GenBank/DDBJ databases">
        <title>Genome assemblies of Stephania.</title>
        <authorList>
            <person name="Yang L."/>
        </authorList>
    </citation>
    <scope>NUCLEOTIDE SEQUENCE [LARGE SCALE GENOMIC DNA]</scope>
    <source>
        <strain evidence="3">YNDBR</strain>
        <tissue evidence="3">Leaf</tissue>
    </source>
</reference>
<accession>A0AAP0KWY3</accession>
<proteinExistence type="predicted"/>
<protein>
    <submittedName>
        <fullName evidence="3">Uncharacterized protein</fullName>
    </submittedName>
</protein>
<feature type="transmembrane region" description="Helical" evidence="2">
    <location>
        <begin position="1226"/>
        <end position="1247"/>
    </location>
</feature>